<protein>
    <recommendedName>
        <fullName evidence="4">Flp family type IVb pilin</fullName>
    </recommendedName>
</protein>
<dbReference type="EMBL" id="BAAAUV010000018">
    <property type="protein sequence ID" value="GAA3228517.1"/>
    <property type="molecule type" value="Genomic_DNA"/>
</dbReference>
<proteinExistence type="predicted"/>
<comment type="caution">
    <text evidence="2">The sequence shown here is derived from an EMBL/GenBank/DDBJ whole genome shotgun (WGS) entry which is preliminary data.</text>
</comment>
<name>A0ABP6QGD4_9ACTN</name>
<keyword evidence="1" id="KW-1133">Transmembrane helix</keyword>
<dbReference type="InterPro" id="IPR007047">
    <property type="entry name" value="Flp_Fap"/>
</dbReference>
<keyword evidence="3" id="KW-1185">Reference proteome</keyword>
<keyword evidence="1" id="KW-0812">Transmembrane</keyword>
<dbReference type="RefSeq" id="WP_344834531.1">
    <property type="nucleotide sequence ID" value="NZ_BAAAUV010000018.1"/>
</dbReference>
<evidence type="ECO:0000313" key="3">
    <source>
        <dbReference type="Proteomes" id="UP001501237"/>
    </source>
</evidence>
<keyword evidence="1" id="KW-0472">Membrane</keyword>
<feature type="transmembrane region" description="Helical" evidence="1">
    <location>
        <begin position="21"/>
        <end position="40"/>
    </location>
</feature>
<reference evidence="3" key="1">
    <citation type="journal article" date="2019" name="Int. J. Syst. Evol. Microbiol.">
        <title>The Global Catalogue of Microorganisms (GCM) 10K type strain sequencing project: providing services to taxonomists for standard genome sequencing and annotation.</title>
        <authorList>
            <consortium name="The Broad Institute Genomics Platform"/>
            <consortium name="The Broad Institute Genome Sequencing Center for Infectious Disease"/>
            <person name="Wu L."/>
            <person name="Ma J."/>
        </authorList>
    </citation>
    <scope>NUCLEOTIDE SEQUENCE [LARGE SCALE GENOMIC DNA]</scope>
    <source>
        <strain evidence="3">JCM 9377</strain>
    </source>
</reference>
<dbReference type="Pfam" id="PF04964">
    <property type="entry name" value="Flp_Fap"/>
    <property type="match status" value="1"/>
</dbReference>
<evidence type="ECO:0000256" key="1">
    <source>
        <dbReference type="SAM" id="Phobius"/>
    </source>
</evidence>
<sequence>MDDGGGKPRTGLDRGATAVEYTLLTVLIAIIAIAGSRALGTALSSRVTSQTGQVSAVVTPSP</sequence>
<gene>
    <name evidence="2" type="ORF">GCM10010468_57940</name>
</gene>
<dbReference type="Proteomes" id="UP001501237">
    <property type="component" value="Unassembled WGS sequence"/>
</dbReference>
<evidence type="ECO:0008006" key="4">
    <source>
        <dbReference type="Google" id="ProtNLM"/>
    </source>
</evidence>
<accession>A0ABP6QGD4</accession>
<organism evidence="2 3">
    <name type="scientific">Actinocorallia longicatena</name>
    <dbReference type="NCBI Taxonomy" id="111803"/>
    <lineage>
        <taxon>Bacteria</taxon>
        <taxon>Bacillati</taxon>
        <taxon>Actinomycetota</taxon>
        <taxon>Actinomycetes</taxon>
        <taxon>Streptosporangiales</taxon>
        <taxon>Thermomonosporaceae</taxon>
        <taxon>Actinocorallia</taxon>
    </lineage>
</organism>
<evidence type="ECO:0000313" key="2">
    <source>
        <dbReference type="EMBL" id="GAA3228517.1"/>
    </source>
</evidence>